<accession>A0A8J6QIP8</accession>
<keyword evidence="2" id="KW-1185">Reference proteome</keyword>
<evidence type="ECO:0000313" key="1">
    <source>
        <dbReference type="EMBL" id="MBD1389453.1"/>
    </source>
</evidence>
<reference evidence="1" key="1">
    <citation type="submission" date="2020-09" db="EMBL/GenBank/DDBJ databases">
        <title>A novel bacterium of genus Neiella, isolated from South China Sea.</title>
        <authorList>
            <person name="Huang H."/>
            <person name="Mo K."/>
            <person name="Hu Y."/>
        </authorList>
    </citation>
    <scope>NUCLEOTIDE SEQUENCE</scope>
    <source>
        <strain evidence="1">HB171785</strain>
    </source>
</reference>
<dbReference type="EMBL" id="JACXAF010000009">
    <property type="protein sequence ID" value="MBD1389453.1"/>
    <property type="molecule type" value="Genomic_DNA"/>
</dbReference>
<name>A0A8J6QIP8_9GAMM</name>
<organism evidence="1 2">
    <name type="scientific">Neiella litorisoli</name>
    <dbReference type="NCBI Taxonomy" id="2771431"/>
    <lineage>
        <taxon>Bacteria</taxon>
        <taxon>Pseudomonadati</taxon>
        <taxon>Pseudomonadota</taxon>
        <taxon>Gammaproteobacteria</taxon>
        <taxon>Alteromonadales</taxon>
        <taxon>Echinimonadaceae</taxon>
        <taxon>Neiella</taxon>
    </lineage>
</organism>
<comment type="caution">
    <text evidence="1">The sequence shown here is derived from an EMBL/GenBank/DDBJ whole genome shotgun (WGS) entry which is preliminary data.</text>
</comment>
<evidence type="ECO:0000313" key="2">
    <source>
        <dbReference type="Proteomes" id="UP000638014"/>
    </source>
</evidence>
<dbReference type="RefSeq" id="WP_191144560.1">
    <property type="nucleotide sequence ID" value="NZ_JACXAF010000009.1"/>
</dbReference>
<dbReference type="AlphaFoldDB" id="A0A8J6QIP8"/>
<sequence length="101" mass="11081">MANHLHQRFPVGAVVKLAKPCMGNPAGSLAFVYENYRLGASRQGISLLFANGKYDGFGPECVALFGLTLVRIESTLQDYQFSNVGQLDIDRQRKVFAPAFA</sequence>
<dbReference type="Proteomes" id="UP000638014">
    <property type="component" value="Unassembled WGS sequence"/>
</dbReference>
<protein>
    <submittedName>
        <fullName evidence="1">Uncharacterized protein</fullName>
    </submittedName>
</protein>
<proteinExistence type="predicted"/>
<gene>
    <name evidence="1" type="ORF">IC617_08440</name>
</gene>